<organism evidence="2 3">
    <name type="scientific">Anisakis simplex</name>
    <name type="common">Herring worm</name>
    <dbReference type="NCBI Taxonomy" id="6269"/>
    <lineage>
        <taxon>Eukaryota</taxon>
        <taxon>Metazoa</taxon>
        <taxon>Ecdysozoa</taxon>
        <taxon>Nematoda</taxon>
        <taxon>Chromadorea</taxon>
        <taxon>Rhabditida</taxon>
        <taxon>Spirurina</taxon>
        <taxon>Ascaridomorpha</taxon>
        <taxon>Ascaridoidea</taxon>
        <taxon>Anisakidae</taxon>
        <taxon>Anisakis</taxon>
        <taxon>Anisakis simplex complex</taxon>
    </lineage>
</organism>
<gene>
    <name evidence="2" type="ORF">ASIM_LOCUS9101</name>
</gene>
<protein>
    <submittedName>
        <fullName evidence="2">Uncharacterized protein</fullName>
    </submittedName>
</protein>
<reference evidence="2 3" key="1">
    <citation type="submission" date="2018-11" db="EMBL/GenBank/DDBJ databases">
        <authorList>
            <consortium name="Pathogen Informatics"/>
        </authorList>
    </citation>
    <scope>NUCLEOTIDE SEQUENCE [LARGE SCALE GENOMIC DNA]</scope>
</reference>
<dbReference type="EMBL" id="UYRR01026699">
    <property type="protein sequence ID" value="VDK36792.1"/>
    <property type="molecule type" value="Genomic_DNA"/>
</dbReference>
<evidence type="ECO:0000256" key="1">
    <source>
        <dbReference type="SAM" id="MobiDB-lite"/>
    </source>
</evidence>
<evidence type="ECO:0000313" key="2">
    <source>
        <dbReference type="EMBL" id="VDK36792.1"/>
    </source>
</evidence>
<evidence type="ECO:0000313" key="3">
    <source>
        <dbReference type="Proteomes" id="UP000267096"/>
    </source>
</evidence>
<keyword evidence="3" id="KW-1185">Reference proteome</keyword>
<proteinExistence type="predicted"/>
<accession>A0A3P6PIV0</accession>
<name>A0A3P6PIV0_ANISI</name>
<dbReference type="Proteomes" id="UP000267096">
    <property type="component" value="Unassembled WGS sequence"/>
</dbReference>
<feature type="region of interest" description="Disordered" evidence="1">
    <location>
        <begin position="1"/>
        <end position="30"/>
    </location>
</feature>
<dbReference type="AlphaFoldDB" id="A0A3P6PIV0"/>
<sequence>MKTVTQLWQPTEKAETDGGSKPQMAFPQIK</sequence>